<keyword evidence="2 3" id="KW-0378">Hydrolase</keyword>
<evidence type="ECO:0000313" key="6">
    <source>
        <dbReference type="Proteomes" id="UP000610746"/>
    </source>
</evidence>
<dbReference type="InterPro" id="IPR020476">
    <property type="entry name" value="Nudix_hydrolase"/>
</dbReference>
<gene>
    <name evidence="5" type="ORF">HNQ03_002374</name>
</gene>
<dbReference type="AlphaFoldDB" id="A0A8J8K9P9"/>
<feature type="domain" description="Nudix hydrolase" evidence="4">
    <location>
        <begin position="66"/>
        <end position="194"/>
    </location>
</feature>
<dbReference type="InterPro" id="IPR020084">
    <property type="entry name" value="NUDIX_hydrolase_CS"/>
</dbReference>
<evidence type="ECO:0000259" key="4">
    <source>
        <dbReference type="PROSITE" id="PS51462"/>
    </source>
</evidence>
<dbReference type="Pfam" id="PF00293">
    <property type="entry name" value="NUDIX"/>
    <property type="match status" value="1"/>
</dbReference>
<accession>A0A8J8K9P9</accession>
<comment type="cofactor">
    <cofactor evidence="1">
        <name>Mg(2+)</name>
        <dbReference type="ChEBI" id="CHEBI:18420"/>
    </cofactor>
</comment>
<dbReference type="InterPro" id="IPR000086">
    <property type="entry name" value="NUDIX_hydrolase_dom"/>
</dbReference>
<dbReference type="Gene3D" id="3.90.79.10">
    <property type="entry name" value="Nucleoside Triphosphate Pyrophosphohydrolase"/>
    <property type="match status" value="1"/>
</dbReference>
<dbReference type="GO" id="GO:0016787">
    <property type="term" value="F:hydrolase activity"/>
    <property type="evidence" value="ECO:0007669"/>
    <property type="project" value="UniProtKB-KW"/>
</dbReference>
<dbReference type="RefSeq" id="WP_173779860.1">
    <property type="nucleotide sequence ID" value="NZ_JABSNO010000019.1"/>
</dbReference>
<dbReference type="SUPFAM" id="SSF55811">
    <property type="entry name" value="Nudix"/>
    <property type="match status" value="1"/>
</dbReference>
<evidence type="ECO:0000313" key="5">
    <source>
        <dbReference type="EMBL" id="NRS93287.1"/>
    </source>
</evidence>
<evidence type="ECO:0000256" key="2">
    <source>
        <dbReference type="ARBA" id="ARBA00022801"/>
    </source>
</evidence>
<sequence length="200" mass="23306">MYKVFVNEKELFLSKSEKSVEKNLKFEDAKTFEMGIDILQNTSCKALNIYFENSDALWENFKKSIITIEAAGGIVKNMDEEILFIKRMGKWDLPKGKIEIGESTENAALREVEEETGITHLEITEFITETYHIYTDRNLKNILKITHWFSMNYAGNEIPIPQIEEGISEVAWKNKRDIVEIVYPKTFKNIKMILENIGFH</sequence>
<comment type="similarity">
    <text evidence="3">Belongs to the Nudix hydrolase family.</text>
</comment>
<dbReference type="EMBL" id="JABSNO010000019">
    <property type="protein sequence ID" value="NRS93287.1"/>
    <property type="molecule type" value="Genomic_DNA"/>
</dbReference>
<dbReference type="Proteomes" id="UP000610746">
    <property type="component" value="Unassembled WGS sequence"/>
</dbReference>
<organism evidence="5 6">
    <name type="scientific">Frigoriflavimonas asaccharolytica</name>
    <dbReference type="NCBI Taxonomy" id="2735899"/>
    <lineage>
        <taxon>Bacteria</taxon>
        <taxon>Pseudomonadati</taxon>
        <taxon>Bacteroidota</taxon>
        <taxon>Flavobacteriia</taxon>
        <taxon>Flavobacteriales</taxon>
        <taxon>Weeksellaceae</taxon>
        <taxon>Frigoriflavimonas</taxon>
    </lineage>
</organism>
<dbReference type="PRINTS" id="PR00502">
    <property type="entry name" value="NUDIXFAMILY"/>
</dbReference>
<comment type="caution">
    <text evidence="5">The sequence shown here is derived from an EMBL/GenBank/DDBJ whole genome shotgun (WGS) entry which is preliminary data.</text>
</comment>
<keyword evidence="6" id="KW-1185">Reference proteome</keyword>
<dbReference type="PROSITE" id="PS00893">
    <property type="entry name" value="NUDIX_BOX"/>
    <property type="match status" value="1"/>
</dbReference>
<dbReference type="CDD" id="cd03673">
    <property type="entry name" value="NUDIX_Ap6A_hydrolase"/>
    <property type="match status" value="1"/>
</dbReference>
<evidence type="ECO:0000256" key="1">
    <source>
        <dbReference type="ARBA" id="ARBA00001946"/>
    </source>
</evidence>
<evidence type="ECO:0000256" key="3">
    <source>
        <dbReference type="RuleBase" id="RU003476"/>
    </source>
</evidence>
<dbReference type="PROSITE" id="PS51462">
    <property type="entry name" value="NUDIX"/>
    <property type="match status" value="1"/>
</dbReference>
<dbReference type="PANTHER" id="PTHR43046">
    <property type="entry name" value="GDP-MANNOSE MANNOSYL HYDROLASE"/>
    <property type="match status" value="1"/>
</dbReference>
<dbReference type="InterPro" id="IPR015797">
    <property type="entry name" value="NUDIX_hydrolase-like_dom_sf"/>
</dbReference>
<protein>
    <submittedName>
        <fullName evidence="5">8-oxo-dGTP pyrophosphatase MutT (NUDIX family)</fullName>
    </submittedName>
</protein>
<proteinExistence type="inferred from homology"/>
<dbReference type="PANTHER" id="PTHR43046:SF14">
    <property type="entry name" value="MUTT_NUDIX FAMILY PROTEIN"/>
    <property type="match status" value="1"/>
</dbReference>
<reference evidence="5" key="1">
    <citation type="submission" date="2020-05" db="EMBL/GenBank/DDBJ databases">
        <title>Genomic Encyclopedia of Type Strains, Phase IV (KMG-V): Genome sequencing to study the core and pangenomes of soil and plant-associated prokaryotes.</title>
        <authorList>
            <person name="Whitman W."/>
        </authorList>
    </citation>
    <scope>NUCLEOTIDE SEQUENCE</scope>
    <source>
        <strain evidence="5">16F</strain>
    </source>
</reference>
<name>A0A8J8K9P9_9FLAO</name>